<dbReference type="EMBL" id="JABELV010000185">
    <property type="protein sequence ID" value="KAG7528409.1"/>
    <property type="molecule type" value="Genomic_DNA"/>
</dbReference>
<gene>
    <name evidence="2" type="ORF">FFLO_06178</name>
</gene>
<comment type="similarity">
    <text evidence="1">Belongs to the QNG1 protein family.</text>
</comment>
<evidence type="ECO:0000256" key="1">
    <source>
        <dbReference type="RuleBase" id="RU365002"/>
    </source>
</evidence>
<comment type="function">
    <text evidence="1">Catalyzes the hydrolysis of queuosine 5'-phosphate, releasing the nucleobase queuine (q). Is required for salvage of queuine from exogenous queuosine (Q) that is imported and then converted to queuosine 5'-phosphate intracellularly.</text>
</comment>
<accession>A0A8K0JFW4</accession>
<dbReference type="AlphaFoldDB" id="A0A8K0JFW4"/>
<protein>
    <recommendedName>
        <fullName evidence="1">Queuosine 5'-phosphate N-glycosylase/hydrolase</fullName>
        <ecNumber evidence="1">3.2.2.-</ecNumber>
    </recommendedName>
    <alternativeName>
        <fullName evidence="1">Queuosine-nucleotide N-glycosylase/hydrolase</fullName>
    </alternativeName>
</protein>
<dbReference type="EC" id="3.2.2.-" evidence="1"/>
<comment type="caution">
    <text evidence="2">The sequence shown here is derived from an EMBL/GenBank/DDBJ whole genome shotgun (WGS) entry which is preliminary data.</text>
</comment>
<organism evidence="2 3">
    <name type="scientific">Filobasidium floriforme</name>
    <dbReference type="NCBI Taxonomy" id="5210"/>
    <lineage>
        <taxon>Eukaryota</taxon>
        <taxon>Fungi</taxon>
        <taxon>Dikarya</taxon>
        <taxon>Basidiomycota</taxon>
        <taxon>Agaricomycotina</taxon>
        <taxon>Tremellomycetes</taxon>
        <taxon>Filobasidiales</taxon>
        <taxon>Filobasidiaceae</taxon>
        <taxon>Filobasidium</taxon>
    </lineage>
</organism>
<dbReference type="InterPro" id="IPR019438">
    <property type="entry name" value="Q_salvage"/>
</dbReference>
<dbReference type="GO" id="GO:0016787">
    <property type="term" value="F:hydrolase activity"/>
    <property type="evidence" value="ECO:0007669"/>
    <property type="project" value="UniProtKB-KW"/>
</dbReference>
<reference evidence="2" key="1">
    <citation type="submission" date="2020-04" db="EMBL/GenBank/DDBJ databases">
        <title>Analysis of mating type loci in Filobasidium floriforme.</title>
        <authorList>
            <person name="Nowrousian M."/>
        </authorList>
    </citation>
    <scope>NUCLEOTIDE SEQUENCE</scope>
    <source>
        <strain evidence="2">CBS 6242</strain>
    </source>
</reference>
<dbReference type="PANTHER" id="PTHR21314">
    <property type="entry name" value="QUEUOSINE 5'-PHOSPHATE N-GLYCOSYLASE_HYDROLASE-RELATED"/>
    <property type="match status" value="1"/>
</dbReference>
<evidence type="ECO:0000313" key="3">
    <source>
        <dbReference type="Proteomes" id="UP000812966"/>
    </source>
</evidence>
<comment type="catalytic activity">
    <reaction evidence="1">
        <text>queuosine 5'-phosphate + H2O = queuine + D-ribose 5-phosphate</text>
        <dbReference type="Rhea" id="RHEA:75387"/>
        <dbReference type="ChEBI" id="CHEBI:15377"/>
        <dbReference type="ChEBI" id="CHEBI:17433"/>
        <dbReference type="ChEBI" id="CHEBI:78346"/>
        <dbReference type="ChEBI" id="CHEBI:194371"/>
    </reaction>
    <physiologicalReaction direction="left-to-right" evidence="1">
        <dbReference type="Rhea" id="RHEA:75388"/>
    </physiologicalReaction>
</comment>
<dbReference type="GO" id="GO:0006400">
    <property type="term" value="P:tRNA modification"/>
    <property type="evidence" value="ECO:0007669"/>
    <property type="project" value="TreeGrafter"/>
</dbReference>
<sequence length="417" mass="45712">MTSFPLSGSFIEQVRTSCRSVRQDAGIKISIEAIDKFLTQTLNEADFNRLKSHHGVSAFPLRFPTLVSEINFLAILSLLNTLSGYRLPLHKATGDGAYQNIIKILVGLFITGEDEKLTSRGLSGLTAEEIAGILGVSLFSEKPHESLPGVTVGTKEGEVVEAVDLVVKACNETGKALLEAGYESLGDLVVEILDEAEKITESKGDAAGADHFIERLVTTIPGFADQTTLTHLDPPRPVYIYKKAFFLLFALYQRLDPRSPVATSTSTKGSDKSAQRTVPSAHALPMFIDNVLCTMLVHLEILDLSSCTVPTLSSWNTSANEFRVSVKGKTKEELDTIRKHVDGPRVMAQEAYTVRAAALDAGKVMLERVREIRGREGFGWLGTVDEADIDGYLWAVAKDDPVLRKVPRMVERNTIMY</sequence>
<name>A0A8K0JFW4_9TREE</name>
<keyword evidence="1" id="KW-0378">Hydrolase</keyword>
<keyword evidence="3" id="KW-1185">Reference proteome</keyword>
<evidence type="ECO:0000313" key="2">
    <source>
        <dbReference type="EMBL" id="KAG7528409.1"/>
    </source>
</evidence>
<dbReference type="Proteomes" id="UP000812966">
    <property type="component" value="Unassembled WGS sequence"/>
</dbReference>
<dbReference type="PANTHER" id="PTHR21314:SF1">
    <property type="entry name" value="QUEUOSINE SALVAGE PROTEIN"/>
    <property type="match status" value="1"/>
</dbReference>
<proteinExistence type="inferred from homology"/>